<evidence type="ECO:0000256" key="3">
    <source>
        <dbReference type="ARBA" id="ARBA00022448"/>
    </source>
</evidence>
<dbReference type="Proteomes" id="UP001335737">
    <property type="component" value="Unassembled WGS sequence"/>
</dbReference>
<dbReference type="InterPro" id="IPR001734">
    <property type="entry name" value="Na/solute_symporter"/>
</dbReference>
<protein>
    <submittedName>
        <fullName evidence="9">Sodium:solute symporter family protein</fullName>
    </submittedName>
</protein>
<sequence length="489" mass="52680">MNWYVLWLVGFLVAILAVGIYYSRKIKSADDYTMANFSLGFFPIAGSIIATSLGSAAVIGASGKGFEIGLAWFITGLPMIFFSLFLAIVLGSTIRKLKLYTLPELFVRRFGKAAGIIPALVISILYMTPTFGMQIVGMGSILTTIIDISFVSAMLIGFFICVLFTLMGGLPSVAWTDAVQSVLILAGLILMFILGINYVGGVDQVVNKTPPEFFNMFSLGTTEMLNYLLIFGPFYLVWQTSWQRIAAAKTEKIAVRAVTTGFIITGFISIFALGIGIVARQAVPAGTHPDLVYTSFLTSVFPPVIGGFFMVSLFAAVLTGATSFLLSGAMNISKDIYQGWINPTADSKNVLSVSRFSVGLMAVGGLLVALFITDIILIYTYALSLSAITMVAPVVAAMFWKRATKKGMITSVVGSLLVAIIWTVAGNPFGLHEIAPGLLASIILLIVVSLATNHSSEEQVEAYFFSMRKVEDPTAENGNEQGIQYQNVK</sequence>
<comment type="similarity">
    <text evidence="2 7">Belongs to the sodium:solute symporter (SSF) (TC 2.A.21) family.</text>
</comment>
<proteinExistence type="inferred from homology"/>
<feature type="transmembrane region" description="Helical" evidence="8">
    <location>
        <begin position="257"/>
        <end position="280"/>
    </location>
</feature>
<evidence type="ECO:0000313" key="10">
    <source>
        <dbReference type="Proteomes" id="UP001335737"/>
    </source>
</evidence>
<dbReference type="PROSITE" id="PS50283">
    <property type="entry name" value="NA_SOLUT_SYMP_3"/>
    <property type="match status" value="1"/>
</dbReference>
<feature type="transmembrane region" description="Helical" evidence="8">
    <location>
        <begin position="70"/>
        <end position="90"/>
    </location>
</feature>
<feature type="transmembrane region" description="Helical" evidence="8">
    <location>
        <begin position="407"/>
        <end position="425"/>
    </location>
</feature>
<feature type="transmembrane region" description="Helical" evidence="8">
    <location>
        <begin position="213"/>
        <end position="236"/>
    </location>
</feature>
<accession>A0ABU6KDE9</accession>
<evidence type="ECO:0000256" key="8">
    <source>
        <dbReference type="SAM" id="Phobius"/>
    </source>
</evidence>
<dbReference type="CDD" id="cd10322">
    <property type="entry name" value="SLC5sbd"/>
    <property type="match status" value="1"/>
</dbReference>
<feature type="transmembrane region" description="Helical" evidence="8">
    <location>
        <begin position="431"/>
        <end position="451"/>
    </location>
</feature>
<dbReference type="Pfam" id="PF00474">
    <property type="entry name" value="SSF"/>
    <property type="match status" value="1"/>
</dbReference>
<gene>
    <name evidence="9" type="ORF">QGM71_07635</name>
</gene>
<evidence type="ECO:0000313" key="9">
    <source>
        <dbReference type="EMBL" id="MEC5423367.1"/>
    </source>
</evidence>
<feature type="transmembrane region" description="Helical" evidence="8">
    <location>
        <begin position="350"/>
        <end position="372"/>
    </location>
</feature>
<organism evidence="9 10">
    <name type="scientific">Virgibacillus tibetensis</name>
    <dbReference type="NCBI Taxonomy" id="3042313"/>
    <lineage>
        <taxon>Bacteria</taxon>
        <taxon>Bacillati</taxon>
        <taxon>Bacillota</taxon>
        <taxon>Bacilli</taxon>
        <taxon>Bacillales</taxon>
        <taxon>Bacillaceae</taxon>
        <taxon>Virgibacillus</taxon>
    </lineage>
</organism>
<keyword evidence="10" id="KW-1185">Reference proteome</keyword>
<keyword evidence="6 8" id="KW-0472">Membrane</keyword>
<keyword evidence="4 8" id="KW-0812">Transmembrane</keyword>
<evidence type="ECO:0000256" key="7">
    <source>
        <dbReference type="RuleBase" id="RU362091"/>
    </source>
</evidence>
<dbReference type="PANTHER" id="PTHR48086:SF7">
    <property type="entry name" value="SODIUM-SOLUTE SYMPORTER-RELATED"/>
    <property type="match status" value="1"/>
</dbReference>
<keyword evidence="3" id="KW-0813">Transport</keyword>
<dbReference type="PANTHER" id="PTHR48086">
    <property type="entry name" value="SODIUM/PROLINE SYMPORTER-RELATED"/>
    <property type="match status" value="1"/>
</dbReference>
<feature type="transmembrane region" description="Helical" evidence="8">
    <location>
        <begin position="300"/>
        <end position="329"/>
    </location>
</feature>
<name>A0ABU6KDE9_9BACI</name>
<evidence type="ECO:0000256" key="5">
    <source>
        <dbReference type="ARBA" id="ARBA00022989"/>
    </source>
</evidence>
<evidence type="ECO:0000256" key="1">
    <source>
        <dbReference type="ARBA" id="ARBA00004141"/>
    </source>
</evidence>
<feature type="transmembrane region" description="Helical" evidence="8">
    <location>
        <begin position="110"/>
        <end position="128"/>
    </location>
</feature>
<dbReference type="InterPro" id="IPR038377">
    <property type="entry name" value="Na/Glc_symporter_sf"/>
</dbReference>
<feature type="transmembrane region" description="Helical" evidence="8">
    <location>
        <begin position="35"/>
        <end position="58"/>
    </location>
</feature>
<evidence type="ECO:0000256" key="4">
    <source>
        <dbReference type="ARBA" id="ARBA00022692"/>
    </source>
</evidence>
<comment type="subcellular location">
    <subcellularLocation>
        <location evidence="1">Membrane</location>
        <topology evidence="1">Multi-pass membrane protein</topology>
    </subcellularLocation>
</comment>
<reference evidence="9 10" key="1">
    <citation type="journal article" date="2024" name="Int. J. Syst. Evol. Microbiol.">
        <title>Virgibacillus tibetensis sp. nov., isolated from salt lake on the Tibetan Plateau of China.</title>
        <authorList>
            <person name="Phurbu D."/>
            <person name="Liu Z.-X."/>
            <person name="Wang R."/>
            <person name="Zheng Y.-Y."/>
            <person name="Liu H.-C."/>
            <person name="Zhou Y.-G."/>
            <person name="Yu Y.-J."/>
            <person name="Li A.-H."/>
        </authorList>
    </citation>
    <scope>NUCLEOTIDE SEQUENCE [LARGE SCALE GENOMIC DNA]</scope>
    <source>
        <strain evidence="9 10">C22-A2</strain>
    </source>
</reference>
<feature type="transmembrane region" description="Helical" evidence="8">
    <location>
        <begin position="6"/>
        <end position="23"/>
    </location>
</feature>
<comment type="caution">
    <text evidence="9">The sequence shown here is derived from an EMBL/GenBank/DDBJ whole genome shotgun (WGS) entry which is preliminary data.</text>
</comment>
<dbReference type="EMBL" id="JARZFX010000002">
    <property type="protein sequence ID" value="MEC5423367.1"/>
    <property type="molecule type" value="Genomic_DNA"/>
</dbReference>
<dbReference type="RefSeq" id="WP_327606919.1">
    <property type="nucleotide sequence ID" value="NZ_JARZFX010000002.1"/>
</dbReference>
<evidence type="ECO:0000256" key="6">
    <source>
        <dbReference type="ARBA" id="ARBA00023136"/>
    </source>
</evidence>
<evidence type="ECO:0000256" key="2">
    <source>
        <dbReference type="ARBA" id="ARBA00006434"/>
    </source>
</evidence>
<feature type="transmembrane region" description="Helical" evidence="8">
    <location>
        <begin position="378"/>
        <end position="400"/>
    </location>
</feature>
<feature type="transmembrane region" description="Helical" evidence="8">
    <location>
        <begin position="182"/>
        <end position="201"/>
    </location>
</feature>
<feature type="transmembrane region" description="Helical" evidence="8">
    <location>
        <begin position="148"/>
        <end position="170"/>
    </location>
</feature>
<keyword evidence="5 8" id="KW-1133">Transmembrane helix</keyword>
<dbReference type="Gene3D" id="1.20.1730.10">
    <property type="entry name" value="Sodium/glucose cotransporter"/>
    <property type="match status" value="1"/>
</dbReference>
<dbReference type="InterPro" id="IPR050277">
    <property type="entry name" value="Sodium:Solute_Symporter"/>
</dbReference>